<evidence type="ECO:0008006" key="4">
    <source>
        <dbReference type="Google" id="ProtNLM"/>
    </source>
</evidence>
<accession>A0A4U0UT77</accession>
<proteinExistence type="predicted"/>
<organism evidence="2 3">
    <name type="scientific">Friedmanniomyces endolithicus</name>
    <dbReference type="NCBI Taxonomy" id="329885"/>
    <lineage>
        <taxon>Eukaryota</taxon>
        <taxon>Fungi</taxon>
        <taxon>Dikarya</taxon>
        <taxon>Ascomycota</taxon>
        <taxon>Pezizomycotina</taxon>
        <taxon>Dothideomycetes</taxon>
        <taxon>Dothideomycetidae</taxon>
        <taxon>Mycosphaerellales</taxon>
        <taxon>Teratosphaeriaceae</taxon>
        <taxon>Friedmanniomyces</taxon>
    </lineage>
</organism>
<evidence type="ECO:0000256" key="1">
    <source>
        <dbReference type="SAM" id="MobiDB-lite"/>
    </source>
</evidence>
<evidence type="ECO:0000313" key="3">
    <source>
        <dbReference type="Proteomes" id="UP000310066"/>
    </source>
</evidence>
<feature type="compositionally biased region" description="Polar residues" evidence="1">
    <location>
        <begin position="83"/>
        <end position="112"/>
    </location>
</feature>
<feature type="region of interest" description="Disordered" evidence="1">
    <location>
        <begin position="1"/>
        <end position="21"/>
    </location>
</feature>
<gene>
    <name evidence="2" type="ORF">B0A54_09236</name>
</gene>
<dbReference type="EMBL" id="NAJP01000046">
    <property type="protein sequence ID" value="TKA38296.1"/>
    <property type="molecule type" value="Genomic_DNA"/>
</dbReference>
<sequence>MDFARMLTQTGGQHAGPPHDDYRVATLSRGEKLTDGIGSTISRDEFLHRLGTHSHEVERDQEEIIRRLTAEVQRLRNHHGSHGNATSGVDGGTQSSRSTSMADPSSLENGSTAPDMVASEVHPENVVQVPAQEPARTRRRVNAAAMTRAKRSAVVKVFGTTTPLPPRYEGPMIHNLTSPDSLLSIELIDTVHFSRAADAWYRELPARVGCDGVMDKTFRALVLAAKNIRGTPGVTTEMCYRALGVALSAIRTAVSRTDGPASDSLMVASAILVGVDIMMSSRMAPHALHLEGVATVVKHNAHTSALSHMGRRIADWMYK</sequence>
<dbReference type="STRING" id="329885.A0A4U0UT77"/>
<evidence type="ECO:0000313" key="2">
    <source>
        <dbReference type="EMBL" id="TKA38296.1"/>
    </source>
</evidence>
<dbReference type="Proteomes" id="UP000310066">
    <property type="component" value="Unassembled WGS sequence"/>
</dbReference>
<dbReference type="AlphaFoldDB" id="A0A4U0UT77"/>
<reference evidence="2 3" key="1">
    <citation type="submission" date="2017-03" db="EMBL/GenBank/DDBJ databases">
        <title>Genomes of endolithic fungi from Antarctica.</title>
        <authorList>
            <person name="Coleine C."/>
            <person name="Masonjones S."/>
            <person name="Stajich J.E."/>
        </authorList>
    </citation>
    <scope>NUCLEOTIDE SEQUENCE [LARGE SCALE GENOMIC DNA]</scope>
    <source>
        <strain evidence="2 3">CCFEE 5311</strain>
    </source>
</reference>
<protein>
    <recommendedName>
        <fullName evidence="4">Transcription factor domain-containing protein</fullName>
    </recommendedName>
</protein>
<feature type="region of interest" description="Disordered" evidence="1">
    <location>
        <begin position="77"/>
        <end position="114"/>
    </location>
</feature>
<dbReference type="OrthoDB" id="3627830at2759"/>
<comment type="caution">
    <text evidence="2">The sequence shown here is derived from an EMBL/GenBank/DDBJ whole genome shotgun (WGS) entry which is preliminary data.</text>
</comment>
<name>A0A4U0UT77_9PEZI</name>